<dbReference type="EMBL" id="JAIQCV010000011">
    <property type="protein sequence ID" value="KAH1047806.1"/>
    <property type="molecule type" value="Genomic_DNA"/>
</dbReference>
<dbReference type="OrthoDB" id="996639at2759"/>
<keyword evidence="3" id="KW-1185">Reference proteome</keyword>
<sequence>MMLLVMNLKEYVMELKGELTIYKVAMANGMLDMRLRQYRMDVFKPKEFKGTRLARDMDNFLWKMKQCFQVMGIEDDATKPWVKQELSRQVITELIIAMTEVGSFIEFGLRKYKFESSKPKEMGNGGGNHEEDGNGNGENGGNGKPLNRKWKPNNRTKMPMKFFLCDGSHMNCPERSNISVISKENEVESVEGEALKFGSMILNSAKVKRDPKQKG</sequence>
<feature type="region of interest" description="Disordered" evidence="1">
    <location>
        <begin position="118"/>
        <end position="154"/>
    </location>
</feature>
<evidence type="ECO:0000256" key="1">
    <source>
        <dbReference type="SAM" id="MobiDB-lite"/>
    </source>
</evidence>
<reference evidence="2 3" key="1">
    <citation type="journal article" date="2021" name="Plant Biotechnol. J.">
        <title>Multi-omics assisted identification of the key and species-specific regulatory components of drought-tolerant mechanisms in Gossypium stocksii.</title>
        <authorList>
            <person name="Yu D."/>
            <person name="Ke L."/>
            <person name="Zhang D."/>
            <person name="Wu Y."/>
            <person name="Sun Y."/>
            <person name="Mei J."/>
            <person name="Sun J."/>
            <person name="Sun Y."/>
        </authorList>
    </citation>
    <scope>NUCLEOTIDE SEQUENCE [LARGE SCALE GENOMIC DNA]</scope>
    <source>
        <strain evidence="3">cv. E1</strain>
        <tissue evidence="2">Leaf</tissue>
    </source>
</reference>
<name>A0A9D3ZLZ5_9ROSI</name>
<evidence type="ECO:0000313" key="2">
    <source>
        <dbReference type="EMBL" id="KAH1047806.1"/>
    </source>
</evidence>
<organism evidence="2 3">
    <name type="scientific">Gossypium stocksii</name>
    <dbReference type="NCBI Taxonomy" id="47602"/>
    <lineage>
        <taxon>Eukaryota</taxon>
        <taxon>Viridiplantae</taxon>
        <taxon>Streptophyta</taxon>
        <taxon>Embryophyta</taxon>
        <taxon>Tracheophyta</taxon>
        <taxon>Spermatophyta</taxon>
        <taxon>Magnoliopsida</taxon>
        <taxon>eudicotyledons</taxon>
        <taxon>Gunneridae</taxon>
        <taxon>Pentapetalae</taxon>
        <taxon>rosids</taxon>
        <taxon>malvids</taxon>
        <taxon>Malvales</taxon>
        <taxon>Malvaceae</taxon>
        <taxon>Malvoideae</taxon>
        <taxon>Gossypium</taxon>
    </lineage>
</organism>
<dbReference type="AlphaFoldDB" id="A0A9D3ZLZ5"/>
<evidence type="ECO:0000313" key="3">
    <source>
        <dbReference type="Proteomes" id="UP000828251"/>
    </source>
</evidence>
<gene>
    <name evidence="2" type="ORF">J1N35_038590</name>
</gene>
<feature type="compositionally biased region" description="Gly residues" evidence="1">
    <location>
        <begin position="134"/>
        <end position="143"/>
    </location>
</feature>
<accession>A0A9D3ZLZ5</accession>
<protein>
    <submittedName>
        <fullName evidence="2">Uncharacterized protein</fullName>
    </submittedName>
</protein>
<proteinExistence type="predicted"/>
<dbReference type="Proteomes" id="UP000828251">
    <property type="component" value="Unassembled WGS sequence"/>
</dbReference>
<comment type="caution">
    <text evidence="2">The sequence shown here is derived from an EMBL/GenBank/DDBJ whole genome shotgun (WGS) entry which is preliminary data.</text>
</comment>